<gene>
    <name evidence="2" type="ORF">PLEPLA_LOCUS27327</name>
</gene>
<dbReference type="GO" id="GO:0016281">
    <property type="term" value="C:eukaryotic translation initiation factor 4F complex"/>
    <property type="evidence" value="ECO:0007669"/>
    <property type="project" value="TreeGrafter"/>
</dbReference>
<reference evidence="2" key="1">
    <citation type="submission" date="2020-03" db="EMBL/GenBank/DDBJ databases">
        <authorList>
            <person name="Weist P."/>
        </authorList>
    </citation>
    <scope>NUCLEOTIDE SEQUENCE</scope>
</reference>
<sequence length="138" mass="15078">MERLLPGSSHSKRPGKPTPKAVDPTTQPIVMNKKGASDTKPGPVDVPKLKQAAQRSPSPGLVKPEAQAQKSGNPWKPAMRRQSVPAEKESHITQDLFKKVRSILNKLTPQKFIQLRNQLLDLTIKHGGTAQRSRGPGV</sequence>
<feature type="region of interest" description="Disordered" evidence="1">
    <location>
        <begin position="1"/>
        <end position="91"/>
    </location>
</feature>
<evidence type="ECO:0000256" key="1">
    <source>
        <dbReference type="SAM" id="MobiDB-lite"/>
    </source>
</evidence>
<dbReference type="Gene3D" id="1.25.40.180">
    <property type="match status" value="1"/>
</dbReference>
<proteinExistence type="predicted"/>
<dbReference type="Proteomes" id="UP001153269">
    <property type="component" value="Unassembled WGS sequence"/>
</dbReference>
<name>A0A9N7UYP0_PLEPL</name>
<accession>A0A9N7UYP0</accession>
<organism evidence="2 3">
    <name type="scientific">Pleuronectes platessa</name>
    <name type="common">European plaice</name>
    <dbReference type="NCBI Taxonomy" id="8262"/>
    <lineage>
        <taxon>Eukaryota</taxon>
        <taxon>Metazoa</taxon>
        <taxon>Chordata</taxon>
        <taxon>Craniata</taxon>
        <taxon>Vertebrata</taxon>
        <taxon>Euteleostomi</taxon>
        <taxon>Actinopterygii</taxon>
        <taxon>Neopterygii</taxon>
        <taxon>Teleostei</taxon>
        <taxon>Neoteleostei</taxon>
        <taxon>Acanthomorphata</taxon>
        <taxon>Carangaria</taxon>
        <taxon>Pleuronectiformes</taxon>
        <taxon>Pleuronectoidei</taxon>
        <taxon>Pleuronectidae</taxon>
        <taxon>Pleuronectes</taxon>
    </lineage>
</organism>
<evidence type="ECO:0000313" key="2">
    <source>
        <dbReference type="EMBL" id="CAB1439544.1"/>
    </source>
</evidence>
<comment type="caution">
    <text evidence="2">The sequence shown here is derived from an EMBL/GenBank/DDBJ whole genome shotgun (WGS) entry which is preliminary data.</text>
</comment>
<dbReference type="EMBL" id="CADEAL010002300">
    <property type="protein sequence ID" value="CAB1439544.1"/>
    <property type="molecule type" value="Genomic_DNA"/>
</dbReference>
<dbReference type="GO" id="GO:0003743">
    <property type="term" value="F:translation initiation factor activity"/>
    <property type="evidence" value="ECO:0007669"/>
    <property type="project" value="TreeGrafter"/>
</dbReference>
<dbReference type="PANTHER" id="PTHR23253:SF78">
    <property type="entry name" value="EUKARYOTIC TRANSLATION INITIATION FACTOR 4G1, ISOFORM B-RELATED"/>
    <property type="match status" value="1"/>
</dbReference>
<protein>
    <submittedName>
        <fullName evidence="2">Uncharacterized protein</fullName>
    </submittedName>
</protein>
<dbReference type="GO" id="GO:0003729">
    <property type="term" value="F:mRNA binding"/>
    <property type="evidence" value="ECO:0007669"/>
    <property type="project" value="TreeGrafter"/>
</dbReference>
<dbReference type="PANTHER" id="PTHR23253">
    <property type="entry name" value="EUKARYOTIC TRANSLATION INITIATION FACTOR 4 GAMMA"/>
    <property type="match status" value="1"/>
</dbReference>
<keyword evidence="3" id="KW-1185">Reference proteome</keyword>
<evidence type="ECO:0000313" key="3">
    <source>
        <dbReference type="Proteomes" id="UP001153269"/>
    </source>
</evidence>
<dbReference type="AlphaFoldDB" id="A0A9N7UYP0"/>